<comment type="subcellular location">
    <subcellularLocation>
        <location evidence="1">Secreted</location>
    </subcellularLocation>
</comment>
<dbReference type="AlphaFoldDB" id="A0A835ZF15"/>
<accession>A0A835ZF15</accession>
<dbReference type="PANTHER" id="PTHR11430:SF65">
    <property type="entry name" value="ODORANT-BINDING PROTEIN 1A-RELATED"/>
    <property type="match status" value="1"/>
</dbReference>
<keyword evidence="3" id="KW-0813">Transport</keyword>
<sequence>MKVLLLSVVLGLLYAGHGEAQLLLKPFSGEWKTHYIAASNKDKITENGPFHIYVRHVEFHANDTVDVDFYVKSDGECVRKQVTGEKEKTLVYHITYAGQNKVKILRLSLDTIIGSIHNVDEDGKETELVGILGKRDQISDIDYEKFKKEASDRGIPEENIMNFTDNDDCPAE</sequence>
<dbReference type="EMBL" id="JAEMGP010000027">
    <property type="protein sequence ID" value="KAG5193247.1"/>
    <property type="molecule type" value="Genomic_DNA"/>
</dbReference>
<keyword evidence="6" id="KW-0732">Signal</keyword>
<evidence type="ECO:0000313" key="8">
    <source>
        <dbReference type="EMBL" id="KAG5193247.1"/>
    </source>
</evidence>
<evidence type="ECO:0000256" key="1">
    <source>
        <dbReference type="ARBA" id="ARBA00004613"/>
    </source>
</evidence>
<feature type="region of interest" description="Disordered" evidence="5">
    <location>
        <begin position="149"/>
        <end position="172"/>
    </location>
</feature>
<organism evidence="8 9">
    <name type="scientific">Ovis aries</name>
    <name type="common">Sheep</name>
    <dbReference type="NCBI Taxonomy" id="9940"/>
    <lineage>
        <taxon>Eukaryota</taxon>
        <taxon>Metazoa</taxon>
        <taxon>Chordata</taxon>
        <taxon>Craniata</taxon>
        <taxon>Vertebrata</taxon>
        <taxon>Euteleostomi</taxon>
        <taxon>Mammalia</taxon>
        <taxon>Eutheria</taxon>
        <taxon>Laurasiatheria</taxon>
        <taxon>Artiodactyla</taxon>
        <taxon>Ruminantia</taxon>
        <taxon>Pecora</taxon>
        <taxon>Bovidae</taxon>
        <taxon>Caprinae</taxon>
        <taxon>Ovis</taxon>
    </lineage>
</organism>
<evidence type="ECO:0000256" key="3">
    <source>
        <dbReference type="ARBA" id="ARBA00022448"/>
    </source>
</evidence>
<dbReference type="PRINTS" id="PR01173">
    <property type="entry name" value="ODORANTBNDNG"/>
</dbReference>
<dbReference type="InterPro" id="IPR000566">
    <property type="entry name" value="Lipocln_cytosolic_FA-bd_dom"/>
</dbReference>
<dbReference type="InterPro" id="IPR002448">
    <property type="entry name" value="OBP-like"/>
</dbReference>
<dbReference type="Gene3D" id="2.40.128.20">
    <property type="match status" value="1"/>
</dbReference>
<evidence type="ECO:0000256" key="2">
    <source>
        <dbReference type="ARBA" id="ARBA00006889"/>
    </source>
</evidence>
<evidence type="ECO:0000256" key="5">
    <source>
        <dbReference type="SAM" id="MobiDB-lite"/>
    </source>
</evidence>
<dbReference type="InterPro" id="IPR002345">
    <property type="entry name" value="Lipocalin"/>
</dbReference>
<dbReference type="InterPro" id="IPR012674">
    <property type="entry name" value="Calycin"/>
</dbReference>
<gene>
    <name evidence="8" type="ORF">JEQ12_019608</name>
</gene>
<keyword evidence="4" id="KW-0964">Secreted</keyword>
<dbReference type="PANTHER" id="PTHR11430">
    <property type="entry name" value="LIPOCALIN"/>
    <property type="match status" value="1"/>
</dbReference>
<dbReference type="Proteomes" id="UP000664991">
    <property type="component" value="Unassembled WGS sequence"/>
</dbReference>
<dbReference type="GO" id="GO:0036094">
    <property type="term" value="F:small molecule binding"/>
    <property type="evidence" value="ECO:0007669"/>
    <property type="project" value="InterPro"/>
</dbReference>
<feature type="domain" description="Lipocalin/cytosolic fatty-acid binding" evidence="7">
    <location>
        <begin position="28"/>
        <end position="165"/>
    </location>
</feature>
<dbReference type="Pfam" id="PF00061">
    <property type="entry name" value="Lipocalin"/>
    <property type="match status" value="1"/>
</dbReference>
<evidence type="ECO:0000256" key="6">
    <source>
        <dbReference type="SAM" id="SignalP"/>
    </source>
</evidence>
<reference evidence="8 9" key="1">
    <citation type="submission" date="2020-12" db="EMBL/GenBank/DDBJ databases">
        <title>De novo assembly of Tibetan sheep genome.</title>
        <authorList>
            <person name="Li X."/>
        </authorList>
    </citation>
    <scope>NUCLEOTIDE SEQUENCE [LARGE SCALE GENOMIC DNA]</scope>
    <source>
        <tissue evidence="8">Heart</tissue>
    </source>
</reference>
<name>A0A835ZF15_SHEEP</name>
<proteinExistence type="inferred from homology"/>
<evidence type="ECO:0000256" key="4">
    <source>
        <dbReference type="ARBA" id="ARBA00022525"/>
    </source>
</evidence>
<dbReference type="GO" id="GO:0005615">
    <property type="term" value="C:extracellular space"/>
    <property type="evidence" value="ECO:0007669"/>
    <property type="project" value="TreeGrafter"/>
</dbReference>
<comment type="caution">
    <text evidence="8">The sequence shown here is derived from an EMBL/GenBank/DDBJ whole genome shotgun (WGS) entry which is preliminary data.</text>
</comment>
<dbReference type="SUPFAM" id="SSF50814">
    <property type="entry name" value="Lipocalins"/>
    <property type="match status" value="1"/>
</dbReference>
<protein>
    <recommendedName>
        <fullName evidence="7">Lipocalin/cytosolic fatty-acid binding domain-containing protein</fullName>
    </recommendedName>
</protein>
<dbReference type="GO" id="GO:0005549">
    <property type="term" value="F:odorant binding"/>
    <property type="evidence" value="ECO:0007669"/>
    <property type="project" value="TreeGrafter"/>
</dbReference>
<feature type="signal peptide" evidence="6">
    <location>
        <begin position="1"/>
        <end position="20"/>
    </location>
</feature>
<feature type="chain" id="PRO_5032432129" description="Lipocalin/cytosolic fatty-acid binding domain-containing protein" evidence="6">
    <location>
        <begin position="21"/>
        <end position="172"/>
    </location>
</feature>
<evidence type="ECO:0000313" key="9">
    <source>
        <dbReference type="Proteomes" id="UP000664991"/>
    </source>
</evidence>
<comment type="similarity">
    <text evidence="2">Belongs to the calycin superfamily. Lipocalin family.</text>
</comment>
<evidence type="ECO:0000259" key="7">
    <source>
        <dbReference type="Pfam" id="PF00061"/>
    </source>
</evidence>